<dbReference type="EMBL" id="NFJX01000005">
    <property type="protein sequence ID" value="OUP20091.1"/>
    <property type="molecule type" value="Genomic_DNA"/>
</dbReference>
<evidence type="ECO:0000313" key="2">
    <source>
        <dbReference type="Proteomes" id="UP000195950"/>
    </source>
</evidence>
<dbReference type="Pfam" id="PF17170">
    <property type="entry name" value="DUF5128"/>
    <property type="match status" value="1"/>
</dbReference>
<accession>A0A1Y4IR31</accession>
<sequence>MRIRMEKCITCFVVVLVFMIFVGCDHSKGKNINEHEELPTFDLEAEMERPVPNTFIWNDLVANTKFVPLSSDNNMLLSGSIDIRFIDDYCIVVVDNMEGAFYRYSTDGKVQHRFKFLGNGPGEYANLAYLYVDPNHAFMDVYDEGNEKRIRYDWEGNFLEEKSLGGLVVPCFVSDDYAILRGKPETEWQYCVTDNSLDVQHNYVRLGEEYDVLKRSAVQILTSVCMNEDRFICSRPMSDTVYQITTEEMRPLFLLKKGKYDIHYEDLGRFMTQEIKTMDCIKWMKLSYIPGYYLIDYQQGDRSYSEIWNEKTHTVVAHMVGKDGLPFRLPSGKDIVLRSGELFINGNLVAVPIPSYELEGELDGITADDNQVLLIMRLRSDLKNHLIR</sequence>
<gene>
    <name evidence="1" type="ORF">B5F32_07890</name>
</gene>
<dbReference type="PROSITE" id="PS51257">
    <property type="entry name" value="PROKAR_LIPOPROTEIN"/>
    <property type="match status" value="1"/>
</dbReference>
<evidence type="ECO:0000313" key="1">
    <source>
        <dbReference type="EMBL" id="OUP20091.1"/>
    </source>
</evidence>
<proteinExistence type="predicted"/>
<evidence type="ECO:0008006" key="3">
    <source>
        <dbReference type="Google" id="ProtNLM"/>
    </source>
</evidence>
<organism evidence="1 2">
    <name type="scientific">Parabacteroides distasonis</name>
    <dbReference type="NCBI Taxonomy" id="823"/>
    <lineage>
        <taxon>Bacteria</taxon>
        <taxon>Pseudomonadati</taxon>
        <taxon>Bacteroidota</taxon>
        <taxon>Bacteroidia</taxon>
        <taxon>Bacteroidales</taxon>
        <taxon>Tannerellaceae</taxon>
        <taxon>Parabacteroides</taxon>
    </lineage>
</organism>
<name>A0A1Y4IR31_PARDI</name>
<dbReference type="Proteomes" id="UP000195950">
    <property type="component" value="Unassembled WGS sequence"/>
</dbReference>
<dbReference type="AlphaFoldDB" id="A0A1Y4IR31"/>
<comment type="caution">
    <text evidence="1">The sequence shown here is derived from an EMBL/GenBank/DDBJ whole genome shotgun (WGS) entry which is preliminary data.</text>
</comment>
<protein>
    <recommendedName>
        <fullName evidence="3">6-bladed beta-propeller</fullName>
    </recommendedName>
</protein>
<reference evidence="2" key="1">
    <citation type="submission" date="2017-04" db="EMBL/GenBank/DDBJ databases">
        <title>Function of individual gut microbiota members based on whole genome sequencing of pure cultures obtained from chicken caecum.</title>
        <authorList>
            <person name="Medvecky M."/>
            <person name="Cejkova D."/>
            <person name="Polansky O."/>
            <person name="Karasova D."/>
            <person name="Kubasova T."/>
            <person name="Cizek A."/>
            <person name="Rychlik I."/>
        </authorList>
    </citation>
    <scope>NUCLEOTIDE SEQUENCE [LARGE SCALE GENOMIC DNA]</scope>
    <source>
        <strain evidence="2">An199</strain>
    </source>
</reference>